<evidence type="ECO:0000313" key="3">
    <source>
        <dbReference type="Proteomes" id="UP000199207"/>
    </source>
</evidence>
<dbReference type="EMBL" id="FOLM01000005">
    <property type="protein sequence ID" value="SFC72555.1"/>
    <property type="molecule type" value="Genomic_DNA"/>
</dbReference>
<dbReference type="Pfam" id="PF08241">
    <property type="entry name" value="Methyltransf_11"/>
    <property type="match status" value="1"/>
</dbReference>
<dbReference type="GO" id="GO:0008757">
    <property type="term" value="F:S-adenosylmethionine-dependent methyltransferase activity"/>
    <property type="evidence" value="ECO:0007669"/>
    <property type="project" value="InterPro"/>
</dbReference>
<protein>
    <submittedName>
        <fullName evidence="2">Ubiquinone/menaquinone biosynthesis C-methylase UbiE</fullName>
    </submittedName>
</protein>
<dbReference type="GO" id="GO:0032259">
    <property type="term" value="P:methylation"/>
    <property type="evidence" value="ECO:0007669"/>
    <property type="project" value="UniProtKB-KW"/>
</dbReference>
<sequence length="225" mass="24457">MPEPTVEERLWNTWVEAAAAKRPPGLEKFRWTQYGDHGPGHELLGTPRRILELGFGTGRHLAFLLDAGFDAWGVDLSPSGVTLVRDRYPESPPERFSCADARDFLRAAGESFDAVYSVFGAVWFTDPGELLPLVHRRLAPGGVLVFSQPPPIPGCYGPQGMFKGGFAGEPMFLVRYDYTADAWRGMLGRAGFVGVRAEVLEAPTPGDIGTLLVRAVRPGLEAGAC</sequence>
<reference evidence="2 3" key="1">
    <citation type="submission" date="2016-10" db="EMBL/GenBank/DDBJ databases">
        <authorList>
            <person name="de Groot N.N."/>
        </authorList>
    </citation>
    <scope>NUCLEOTIDE SEQUENCE [LARGE SCALE GENOMIC DNA]</scope>
    <source>
        <strain evidence="2 3">CGMCC 4.5739</strain>
    </source>
</reference>
<feature type="domain" description="Methyltransferase type 11" evidence="1">
    <location>
        <begin position="51"/>
        <end position="146"/>
    </location>
</feature>
<name>A0A1I1LHW1_9ACTN</name>
<accession>A0A1I1LHW1</accession>
<dbReference type="Gene3D" id="3.40.50.150">
    <property type="entry name" value="Vaccinia Virus protein VP39"/>
    <property type="match status" value="1"/>
</dbReference>
<proteinExistence type="predicted"/>
<dbReference type="RefSeq" id="WP_093838801.1">
    <property type="nucleotide sequence ID" value="NZ_FOLM01000005.1"/>
</dbReference>
<dbReference type="CDD" id="cd02440">
    <property type="entry name" value="AdoMet_MTases"/>
    <property type="match status" value="1"/>
</dbReference>
<gene>
    <name evidence="2" type="ORF">SAMN05421773_105233</name>
</gene>
<dbReference type="OrthoDB" id="22151at2"/>
<evidence type="ECO:0000313" key="2">
    <source>
        <dbReference type="EMBL" id="SFC72555.1"/>
    </source>
</evidence>
<dbReference type="SUPFAM" id="SSF53335">
    <property type="entry name" value="S-adenosyl-L-methionine-dependent methyltransferases"/>
    <property type="match status" value="1"/>
</dbReference>
<dbReference type="STRING" id="910347.SAMN05421773_105233"/>
<evidence type="ECO:0000259" key="1">
    <source>
        <dbReference type="Pfam" id="PF08241"/>
    </source>
</evidence>
<dbReference type="InterPro" id="IPR013216">
    <property type="entry name" value="Methyltransf_11"/>
</dbReference>
<dbReference type="PANTHER" id="PTHR43861">
    <property type="entry name" value="TRANS-ACONITATE 2-METHYLTRANSFERASE-RELATED"/>
    <property type="match status" value="1"/>
</dbReference>
<keyword evidence="2" id="KW-0489">Methyltransferase</keyword>
<dbReference type="Proteomes" id="UP000199207">
    <property type="component" value="Unassembled WGS sequence"/>
</dbReference>
<dbReference type="InterPro" id="IPR029063">
    <property type="entry name" value="SAM-dependent_MTases_sf"/>
</dbReference>
<keyword evidence="2" id="KW-0808">Transferase</keyword>
<organism evidence="2 3">
    <name type="scientific">Streptomyces aidingensis</name>
    <dbReference type="NCBI Taxonomy" id="910347"/>
    <lineage>
        <taxon>Bacteria</taxon>
        <taxon>Bacillati</taxon>
        <taxon>Actinomycetota</taxon>
        <taxon>Actinomycetes</taxon>
        <taxon>Kitasatosporales</taxon>
        <taxon>Streptomycetaceae</taxon>
        <taxon>Streptomyces</taxon>
    </lineage>
</organism>
<dbReference type="AlphaFoldDB" id="A0A1I1LHW1"/>
<keyword evidence="3" id="KW-1185">Reference proteome</keyword>
<dbReference type="GO" id="GO:0017000">
    <property type="term" value="P:antibiotic biosynthetic process"/>
    <property type="evidence" value="ECO:0007669"/>
    <property type="project" value="UniProtKB-ARBA"/>
</dbReference>
<dbReference type="PANTHER" id="PTHR43861:SF1">
    <property type="entry name" value="TRANS-ACONITATE 2-METHYLTRANSFERASE"/>
    <property type="match status" value="1"/>
</dbReference>
<keyword evidence="2" id="KW-0830">Ubiquinone</keyword>